<dbReference type="PANTHER" id="PTHR30023">
    <property type="entry name" value="D-ALANYL-D-ALANINE CARBOXYPEPTIDASE"/>
    <property type="match status" value="1"/>
</dbReference>
<dbReference type="SUPFAM" id="SSF56601">
    <property type="entry name" value="beta-lactamase/transpeptidase-like"/>
    <property type="match status" value="1"/>
</dbReference>
<dbReference type="Proteomes" id="UP001185092">
    <property type="component" value="Unassembled WGS sequence"/>
</dbReference>
<evidence type="ECO:0000313" key="3">
    <source>
        <dbReference type="EMBL" id="MDR6240919.1"/>
    </source>
</evidence>
<dbReference type="Pfam" id="PF02113">
    <property type="entry name" value="Peptidase_S13"/>
    <property type="match status" value="1"/>
</dbReference>
<name>A0AAE3XSS0_9BACT</name>
<comment type="similarity">
    <text evidence="1">Belongs to the peptidase S13 family.</text>
</comment>
<comment type="caution">
    <text evidence="3">The sequence shown here is derived from an EMBL/GenBank/DDBJ whole genome shotgun (WGS) entry which is preliminary data.</text>
</comment>
<keyword evidence="3" id="KW-0121">Carboxypeptidase</keyword>
<dbReference type="PANTHER" id="PTHR30023:SF0">
    <property type="entry name" value="PENICILLIN-SENSITIVE CARBOXYPEPTIDASE A"/>
    <property type="match status" value="1"/>
</dbReference>
<dbReference type="GO" id="GO:0009002">
    <property type="term" value="F:serine-type D-Ala-D-Ala carboxypeptidase activity"/>
    <property type="evidence" value="ECO:0007669"/>
    <property type="project" value="UniProtKB-EC"/>
</dbReference>
<dbReference type="InterPro" id="IPR000667">
    <property type="entry name" value="Peptidase_S13"/>
</dbReference>
<dbReference type="EC" id="3.4.21.-" evidence="3"/>
<gene>
    <name evidence="3" type="ORF">HNQ88_003995</name>
</gene>
<dbReference type="EMBL" id="JAVDQD010000006">
    <property type="protein sequence ID" value="MDR6240919.1"/>
    <property type="molecule type" value="Genomic_DNA"/>
</dbReference>
<dbReference type="EC" id="3.4.16.4" evidence="3"/>
<dbReference type="PRINTS" id="PR00922">
    <property type="entry name" value="DADACBPTASE3"/>
</dbReference>
<dbReference type="InterPro" id="IPR012338">
    <property type="entry name" value="Beta-lactam/transpept-like"/>
</dbReference>
<evidence type="ECO:0000256" key="2">
    <source>
        <dbReference type="ARBA" id="ARBA00022801"/>
    </source>
</evidence>
<dbReference type="AlphaFoldDB" id="A0AAE3XSS0"/>
<protein>
    <submittedName>
        <fullName evidence="3">D-alanyl-D-alanine carboxypeptidase/D-alanyl-D-alanine-endopeptidase (Penicillin-binding protein 4)</fullName>
        <ecNumber evidence="3">3.4.16.4</ecNumber>
        <ecNumber evidence="3">3.4.21.-</ecNumber>
    </submittedName>
</protein>
<keyword evidence="3" id="KW-0645">Protease</keyword>
<dbReference type="GO" id="GO:0006508">
    <property type="term" value="P:proteolysis"/>
    <property type="evidence" value="ECO:0007669"/>
    <property type="project" value="InterPro"/>
</dbReference>
<organism evidence="3 4">
    <name type="scientific">Aureibacter tunicatorum</name>
    <dbReference type="NCBI Taxonomy" id="866807"/>
    <lineage>
        <taxon>Bacteria</taxon>
        <taxon>Pseudomonadati</taxon>
        <taxon>Bacteroidota</taxon>
        <taxon>Cytophagia</taxon>
        <taxon>Cytophagales</taxon>
        <taxon>Persicobacteraceae</taxon>
        <taxon>Aureibacter</taxon>
    </lineage>
</organism>
<accession>A0AAE3XSS0</accession>
<evidence type="ECO:0000313" key="4">
    <source>
        <dbReference type="Proteomes" id="UP001185092"/>
    </source>
</evidence>
<keyword evidence="2 3" id="KW-0378">Hydrolase</keyword>
<evidence type="ECO:0000256" key="1">
    <source>
        <dbReference type="ARBA" id="ARBA00006096"/>
    </source>
</evidence>
<proteinExistence type="inferred from homology"/>
<reference evidence="3" key="1">
    <citation type="submission" date="2023-07" db="EMBL/GenBank/DDBJ databases">
        <title>Genomic Encyclopedia of Type Strains, Phase IV (KMG-IV): sequencing the most valuable type-strain genomes for metagenomic binning, comparative biology and taxonomic classification.</title>
        <authorList>
            <person name="Goeker M."/>
        </authorList>
    </citation>
    <scope>NUCLEOTIDE SEQUENCE</scope>
    <source>
        <strain evidence="3">DSM 26174</strain>
    </source>
</reference>
<sequence>MKKSITLEITKRKPQEEYLHQLTVLKIIKLLLIWSVILYHTPNAFSQTLSNFNIELDKKIALELNTQYHFIGIEIFDNTSKKTVYERNSEKLFTPASLQKYITLFNGIESLNDSIASIKIQEIGDTIIFSGLGDPTFLHPEFGNHPAFEYLKTTSKKLFFNHKNISQNHFGNGWAWDDYTYSTSKEICDFPIYANSIIINNKKSSIQKFKLDSLVMLGNKIVRSEQSNTFQATEQKNHHIQEVPFKWSPELACSLLYDTLKKPVHISKLDSFPLSDSTSKIIHSQPKNRVLSIMMKHSDNYIAEQVMLQCAILNSYNSYPKYINDLSKSISKKLITPMRMVDASGLSRYNLNSPANFIKIISLLEKEIGQKELMDILAQGGQEGTLEDYYPNSQPYIFAKTGTLSNNFNIAGYLVTKSGTTLTFCLMNNHFIDSTSNYKKKVEEVLIWIRNNYPSSTVETHTF</sequence>
<dbReference type="Gene3D" id="3.40.710.10">
    <property type="entry name" value="DD-peptidase/beta-lactamase superfamily"/>
    <property type="match status" value="1"/>
</dbReference>
<keyword evidence="4" id="KW-1185">Reference proteome</keyword>
<dbReference type="GO" id="GO:0000270">
    <property type="term" value="P:peptidoglycan metabolic process"/>
    <property type="evidence" value="ECO:0007669"/>
    <property type="project" value="TreeGrafter"/>
</dbReference>